<keyword evidence="7 12" id="KW-0472">Membrane</keyword>
<name>A0A0C7AEK7_PSEAI</name>
<feature type="compositionally biased region" description="Low complexity" evidence="11">
    <location>
        <begin position="317"/>
        <end position="333"/>
    </location>
</feature>
<keyword evidence="5 12" id="KW-0812">Transmembrane</keyword>
<dbReference type="InterPro" id="IPR004089">
    <property type="entry name" value="MCPsignal_dom"/>
</dbReference>
<dbReference type="EMBL" id="NFFZ01000020">
    <property type="protein sequence ID" value="OTI56771.1"/>
    <property type="molecule type" value="Genomic_DNA"/>
</dbReference>
<evidence type="ECO:0000256" key="9">
    <source>
        <dbReference type="ARBA" id="ARBA00029447"/>
    </source>
</evidence>
<comment type="caution">
    <text evidence="17">The sequence shown here is derived from an EMBL/GenBank/DDBJ whole genome shotgun (WGS) entry which is preliminary data.</text>
</comment>
<dbReference type="SMART" id="SM00283">
    <property type="entry name" value="MA"/>
    <property type="match status" value="1"/>
</dbReference>
<evidence type="ECO:0000256" key="2">
    <source>
        <dbReference type="ARBA" id="ARBA00022475"/>
    </source>
</evidence>
<dbReference type="Proteomes" id="UP000194857">
    <property type="component" value="Unassembled WGS sequence"/>
</dbReference>
<evidence type="ECO:0000256" key="1">
    <source>
        <dbReference type="ARBA" id="ARBA00004651"/>
    </source>
</evidence>
<evidence type="ECO:0000256" key="8">
    <source>
        <dbReference type="ARBA" id="ARBA00023224"/>
    </source>
</evidence>
<dbReference type="PANTHER" id="PTHR32089">
    <property type="entry name" value="METHYL-ACCEPTING CHEMOTAXIS PROTEIN MCPB"/>
    <property type="match status" value="1"/>
</dbReference>
<keyword evidence="3" id="KW-0488">Methylation</keyword>
<dbReference type="InterPro" id="IPR004090">
    <property type="entry name" value="Chemotax_Me-accpt_rcpt"/>
</dbReference>
<dbReference type="EMBL" id="WXZT01000014">
    <property type="protein sequence ID" value="MZZ14769.1"/>
    <property type="molecule type" value="Genomic_DNA"/>
</dbReference>
<dbReference type="GO" id="GO:0005886">
    <property type="term" value="C:plasma membrane"/>
    <property type="evidence" value="ECO:0007669"/>
    <property type="project" value="UniProtKB-SubCell"/>
</dbReference>
<comment type="similarity">
    <text evidence="9">Belongs to the methyl-accepting chemotaxis (MCP) protein family.</text>
</comment>
<dbReference type="Pfam" id="PF00015">
    <property type="entry name" value="MCPsignal"/>
    <property type="match status" value="1"/>
</dbReference>
<feature type="region of interest" description="Disordered" evidence="11">
    <location>
        <begin position="315"/>
        <end position="337"/>
    </location>
</feature>
<dbReference type="AlphaFoldDB" id="A0A0C7AEK7"/>
<evidence type="ECO:0000256" key="5">
    <source>
        <dbReference type="ARBA" id="ARBA00022692"/>
    </source>
</evidence>
<accession>A0A1S1BZN5</accession>
<evidence type="ECO:0000256" key="10">
    <source>
        <dbReference type="PROSITE-ProRule" id="PRU00284"/>
    </source>
</evidence>
<dbReference type="SUPFAM" id="SSF58104">
    <property type="entry name" value="Methyl-accepting chemotaxis protein (MCP) signaling domain"/>
    <property type="match status" value="1"/>
</dbReference>
<organism evidence="17 19">
    <name type="scientific">Pseudomonas aeruginosa</name>
    <dbReference type="NCBI Taxonomy" id="287"/>
    <lineage>
        <taxon>Bacteria</taxon>
        <taxon>Pseudomonadati</taxon>
        <taxon>Pseudomonadota</taxon>
        <taxon>Gammaproteobacteria</taxon>
        <taxon>Pseudomonadales</taxon>
        <taxon>Pseudomonadaceae</taxon>
        <taxon>Pseudomonas</taxon>
    </lineage>
</organism>
<reference evidence="17" key="4">
    <citation type="submission" date="2017-05" db="EMBL/GenBank/DDBJ databases">
        <authorList>
            <person name="Song R."/>
            <person name="Chenine A.L."/>
            <person name="Ruprecht R.M."/>
        </authorList>
    </citation>
    <scope>NUCLEOTIDE SEQUENCE [LARGE SCALE GENOMIC DNA]</scope>
    <source>
        <strain evidence="17">S567_C10_BS</strain>
    </source>
</reference>
<dbReference type="PROSITE" id="PS50111">
    <property type="entry name" value="CHEMOTAXIS_TRANSDUC_2"/>
    <property type="match status" value="1"/>
</dbReference>
<evidence type="ECO:0000256" key="11">
    <source>
        <dbReference type="SAM" id="MobiDB-lite"/>
    </source>
</evidence>
<dbReference type="SMART" id="SM00304">
    <property type="entry name" value="HAMP"/>
    <property type="match status" value="2"/>
</dbReference>
<dbReference type="GO" id="GO:0007165">
    <property type="term" value="P:signal transduction"/>
    <property type="evidence" value="ECO:0007669"/>
    <property type="project" value="UniProtKB-KW"/>
</dbReference>
<dbReference type="PRINTS" id="PR00260">
    <property type="entry name" value="CHEMTRNSDUCR"/>
</dbReference>
<evidence type="ECO:0000256" key="4">
    <source>
        <dbReference type="ARBA" id="ARBA00022500"/>
    </source>
</evidence>
<dbReference type="PANTHER" id="PTHR32089:SF120">
    <property type="entry name" value="METHYL-ACCEPTING CHEMOTAXIS PROTEIN TLPQ"/>
    <property type="match status" value="1"/>
</dbReference>
<keyword evidence="2" id="KW-1003">Cell membrane</keyword>
<dbReference type="Pfam" id="PF00672">
    <property type="entry name" value="HAMP"/>
    <property type="match status" value="1"/>
</dbReference>
<evidence type="ECO:0000259" key="14">
    <source>
        <dbReference type="PROSITE" id="PS50885"/>
    </source>
</evidence>
<dbReference type="InterPro" id="IPR024478">
    <property type="entry name" value="HlyB_4HB_MCP"/>
</dbReference>
<evidence type="ECO:0000313" key="19">
    <source>
        <dbReference type="Proteomes" id="UP000194857"/>
    </source>
</evidence>
<evidence type="ECO:0000256" key="3">
    <source>
        <dbReference type="ARBA" id="ARBA00022481"/>
    </source>
</evidence>
<reference evidence="15" key="2">
    <citation type="submission" date="2015-06" db="EMBL/GenBank/DDBJ databases">
        <authorList>
            <person name="Radhakrishnan R."/>
            <person name="Underwood A."/>
            <person name="Al-Shahib A."/>
        </authorList>
    </citation>
    <scope>NUCLEOTIDE SEQUENCE</scope>
    <source>
        <strain evidence="15">P19_London_7_VIM_2_05_10</strain>
    </source>
</reference>
<feature type="transmembrane region" description="Helical" evidence="12">
    <location>
        <begin position="12"/>
        <end position="31"/>
    </location>
</feature>
<evidence type="ECO:0000313" key="17">
    <source>
        <dbReference type="EMBL" id="OTI56771.1"/>
    </source>
</evidence>
<dbReference type="GO" id="GO:0006935">
    <property type="term" value="P:chemotaxis"/>
    <property type="evidence" value="ECO:0007669"/>
    <property type="project" value="UniProtKB-KW"/>
</dbReference>
<evidence type="ECO:0000256" key="12">
    <source>
        <dbReference type="SAM" id="Phobius"/>
    </source>
</evidence>
<dbReference type="InterPro" id="IPR003660">
    <property type="entry name" value="HAMP_dom"/>
</dbReference>
<dbReference type="CDD" id="cd06225">
    <property type="entry name" value="HAMP"/>
    <property type="match status" value="1"/>
</dbReference>
<dbReference type="CDD" id="cd11386">
    <property type="entry name" value="MCP_signal"/>
    <property type="match status" value="1"/>
</dbReference>
<evidence type="ECO:0000313" key="16">
    <source>
        <dbReference type="EMBL" id="MZZ14769.1"/>
    </source>
</evidence>
<keyword evidence="6 12" id="KW-1133">Transmembrane helix</keyword>
<reference evidence="19" key="3">
    <citation type="submission" date="2017-05" db="EMBL/GenBank/DDBJ databases">
        <authorList>
            <person name="Giani T."/>
            <person name="Arena F."/>
            <person name="Pollini S."/>
            <person name="Di Pilato V."/>
            <person name="D'Andrea M.M."/>
            <person name="Henrici De Angelis L."/>
            <person name="Bassetti M."/>
            <person name="Rossolini G.M."/>
        </authorList>
    </citation>
    <scope>NUCLEOTIDE SEQUENCE [LARGE SCALE GENOMIC DNA]</scope>
    <source>
        <strain evidence="19">S567_C10_BS</strain>
    </source>
</reference>
<dbReference type="RefSeq" id="WP_003097894.1">
    <property type="nucleotide sequence ID" value="NZ_AP014839.1"/>
</dbReference>
<proteinExistence type="inferred from homology"/>
<dbReference type="Gene3D" id="1.10.287.950">
    <property type="entry name" value="Methyl-accepting chemotaxis protein"/>
    <property type="match status" value="1"/>
</dbReference>
<feature type="domain" description="Methyl-accepting transducer" evidence="13">
    <location>
        <begin position="269"/>
        <end position="505"/>
    </location>
</feature>
<reference evidence="18" key="1">
    <citation type="submission" date="2015-06" db="EMBL/GenBank/DDBJ databases">
        <authorList>
            <person name="Radhakrishnan Rajesh"/>
            <person name="Underwood Anthony"/>
            <person name="Al-Shahib Ali"/>
        </authorList>
    </citation>
    <scope>NUCLEOTIDE SEQUENCE [LARGE SCALE GENOMIC DNA]</scope>
    <source>
        <strain evidence="18">P19_London_7_VIM_2_05_10</strain>
    </source>
</reference>
<protein>
    <submittedName>
        <fullName evidence="16">HAMP domain-containing protein</fullName>
    </submittedName>
    <submittedName>
        <fullName evidence="15 17">Methyl-accepting chemotaxis protein</fullName>
    </submittedName>
</protein>
<evidence type="ECO:0000259" key="13">
    <source>
        <dbReference type="PROSITE" id="PS50111"/>
    </source>
</evidence>
<evidence type="ECO:0000313" key="18">
    <source>
        <dbReference type="Proteomes" id="UP000045039"/>
    </source>
</evidence>
<feature type="transmembrane region" description="Helical" evidence="12">
    <location>
        <begin position="188"/>
        <end position="210"/>
    </location>
</feature>
<dbReference type="SMR" id="A0A0C7AEK7"/>
<gene>
    <name evidence="15" type="primary">mcpS_4</name>
    <name evidence="17" type="ORF">CAZ10_28725</name>
    <name evidence="16" type="ORF">GUL26_21205</name>
    <name evidence="15" type="ORF">PAERUG_P19_London_7_VIM_2_05_10_02313</name>
</gene>
<keyword evidence="8 10" id="KW-0807">Transducer</keyword>
<dbReference type="Proteomes" id="UP000644192">
    <property type="component" value="Unassembled WGS sequence"/>
</dbReference>
<dbReference type="FunFam" id="1.10.287.950:FF:000001">
    <property type="entry name" value="Methyl-accepting chemotaxis sensory transducer"/>
    <property type="match status" value="1"/>
</dbReference>
<evidence type="ECO:0000256" key="6">
    <source>
        <dbReference type="ARBA" id="ARBA00022989"/>
    </source>
</evidence>
<dbReference type="GO" id="GO:0004888">
    <property type="term" value="F:transmembrane signaling receptor activity"/>
    <property type="evidence" value="ECO:0007669"/>
    <property type="project" value="InterPro"/>
</dbReference>
<keyword evidence="4" id="KW-0145">Chemotaxis</keyword>
<evidence type="ECO:0000256" key="7">
    <source>
        <dbReference type="ARBA" id="ARBA00023136"/>
    </source>
</evidence>
<comment type="subcellular location">
    <subcellularLocation>
        <location evidence="1">Cell membrane</location>
        <topology evidence="1">Multi-pass membrane protein</topology>
    </subcellularLocation>
</comment>
<reference evidence="16" key="5">
    <citation type="submission" date="2020-01" db="EMBL/GenBank/DDBJ databases">
        <title>Bacteria Cultured from War Wounds Associated with the Conflict in Eastern Ukraine.</title>
        <authorList>
            <person name="Snesrud E."/>
            <person name="Galac M.R."/>
            <person name="Mc Gann P."/>
            <person name="Valentine K."/>
            <person name="Viacheslav K."/>
        </authorList>
    </citation>
    <scope>NUCLEOTIDE SEQUENCE</scope>
    <source>
        <strain evidence="16">VNMU148</strain>
    </source>
</reference>
<feature type="domain" description="HAMP" evidence="14">
    <location>
        <begin position="212"/>
        <end position="264"/>
    </location>
</feature>
<accession>A0A0C7AEK7</accession>
<dbReference type="PROSITE" id="PS50885">
    <property type="entry name" value="HAMP"/>
    <property type="match status" value="1"/>
</dbReference>
<dbReference type="Proteomes" id="UP000045039">
    <property type="component" value="Unassembled WGS sequence"/>
</dbReference>
<sequence length="541" mass="58215">MSLRSMPIATRAALSFALITALLVITGIFSLNRMGSLNEASSDISDNWLPSVRESAELNVLLAELRQVQLAHVLAADDSSKRFLESRMTEIGKELTDREGAYQRLISGADERSIYERYLATRQTLLQSQQTLVQMSRSKPLEETRQYTESTLLDQYRATQQQLQALIDFNVKGASQASHTADEVYDSAFAAVIGVLLVAGLATVVLAWLFTRSITQPIGEALRVAEVIASGDLTSRIDTSGRDEPAKLLVALQGMQAQLRQTIQQIGSSATQLASAAEELSAVTEQGNRSLTQQNDEIQMAATAVNEMTAAVEEVARNASSTSDASSASEQSAQNGRQRVLETVQAIRLMSEEVDNTSALVGGLAEKAQDISKVLDVIRGIAEQTNLLALNAAIEAARAGEQGRGFAVVADEVRALAHRTQESTREIEQMIANIQEGTGAAVGAMDSSSVRARNMLEIAEAAGLALNEIAERVGQINERTLVIASASEQQAQVAREVDRNLVNIRDISLQTSAGSNQTAAASQELSQLAIDLNNMVTRFVV</sequence>
<evidence type="ECO:0000313" key="15">
    <source>
        <dbReference type="EMBL" id="CRO70751.1"/>
    </source>
</evidence>
<dbReference type="Pfam" id="PF12729">
    <property type="entry name" value="4HB_MCP_1"/>
    <property type="match status" value="1"/>
</dbReference>
<dbReference type="EMBL" id="CVVU01000144">
    <property type="protein sequence ID" value="CRO70751.1"/>
    <property type="molecule type" value="Genomic_DNA"/>
</dbReference>